<dbReference type="Proteomes" id="UP000772434">
    <property type="component" value="Unassembled WGS sequence"/>
</dbReference>
<dbReference type="AlphaFoldDB" id="A0A9P5Q5W7"/>
<dbReference type="EMBL" id="JADNRY010000010">
    <property type="protein sequence ID" value="KAF9075193.1"/>
    <property type="molecule type" value="Genomic_DNA"/>
</dbReference>
<comment type="caution">
    <text evidence="3">The sequence shown here is derived from an EMBL/GenBank/DDBJ whole genome shotgun (WGS) entry which is preliminary data.</text>
</comment>
<keyword evidence="2" id="KW-0732">Signal</keyword>
<proteinExistence type="predicted"/>
<dbReference type="PANTHER" id="PTHR40640">
    <property type="entry name" value="ANCHORED GLYCOPROTEIN, PUTATIVE (AFU_ORTHOLOGUE AFUA_8G04860)-RELATED"/>
    <property type="match status" value="1"/>
</dbReference>
<accession>A0A9P5Q5W7</accession>
<dbReference type="PANTHER" id="PTHR40640:SF1">
    <property type="entry name" value="ANCHORED GLYCOPROTEIN, PUTATIVE (AFU_ORTHOLOGUE AFUA_8G04860)-RELATED"/>
    <property type="match status" value="1"/>
</dbReference>
<evidence type="ECO:0000313" key="3">
    <source>
        <dbReference type="EMBL" id="KAF9075193.1"/>
    </source>
</evidence>
<evidence type="ECO:0000256" key="1">
    <source>
        <dbReference type="SAM" id="MobiDB-lite"/>
    </source>
</evidence>
<name>A0A9P5Q5W7_9AGAR</name>
<dbReference type="OrthoDB" id="4991875at2759"/>
<keyword evidence="4" id="KW-1185">Reference proteome</keyword>
<evidence type="ECO:0000256" key="2">
    <source>
        <dbReference type="SAM" id="SignalP"/>
    </source>
</evidence>
<gene>
    <name evidence="3" type="ORF">BDP27DRAFT_1315659</name>
</gene>
<feature type="chain" id="PRO_5040221624" evidence="2">
    <location>
        <begin position="20"/>
        <end position="195"/>
    </location>
</feature>
<sequence>MHGIVLVISLVAGLQSVVAQSTSLYVPGFDPQPIDANIIGTADGSTTWALSPGSATDGDQGFVGTVTLVEGTAGAHLTYEDTLDSLTMGYDCTFSSGLAVCSGAANGASFTETETISSFAVALGTGTAAGASPTPTNSGSSQTSAGSSSAASTGSGSNSSPAPSQTGNSKNSGAKEVATSYVTLFGAVALVLSLL</sequence>
<reference evidence="3" key="1">
    <citation type="submission" date="2020-11" db="EMBL/GenBank/DDBJ databases">
        <authorList>
            <consortium name="DOE Joint Genome Institute"/>
            <person name="Ahrendt S."/>
            <person name="Riley R."/>
            <person name="Andreopoulos W."/>
            <person name="Labutti K."/>
            <person name="Pangilinan J."/>
            <person name="Ruiz-Duenas F.J."/>
            <person name="Barrasa J.M."/>
            <person name="Sanchez-Garcia M."/>
            <person name="Camarero S."/>
            <person name="Miyauchi S."/>
            <person name="Serrano A."/>
            <person name="Linde D."/>
            <person name="Babiker R."/>
            <person name="Drula E."/>
            <person name="Ayuso-Fernandez I."/>
            <person name="Pacheco R."/>
            <person name="Padilla G."/>
            <person name="Ferreira P."/>
            <person name="Barriuso J."/>
            <person name="Kellner H."/>
            <person name="Castanera R."/>
            <person name="Alfaro M."/>
            <person name="Ramirez L."/>
            <person name="Pisabarro A.G."/>
            <person name="Kuo A."/>
            <person name="Tritt A."/>
            <person name="Lipzen A."/>
            <person name="He G."/>
            <person name="Yan M."/>
            <person name="Ng V."/>
            <person name="Cullen D."/>
            <person name="Martin F."/>
            <person name="Rosso M.-N."/>
            <person name="Henrissat B."/>
            <person name="Hibbett D."/>
            <person name="Martinez A.T."/>
            <person name="Grigoriev I.V."/>
        </authorList>
    </citation>
    <scope>NUCLEOTIDE SEQUENCE</scope>
    <source>
        <strain evidence="3">AH 40177</strain>
    </source>
</reference>
<protein>
    <submittedName>
        <fullName evidence="3">Uncharacterized protein</fullName>
    </submittedName>
</protein>
<feature type="region of interest" description="Disordered" evidence="1">
    <location>
        <begin position="130"/>
        <end position="172"/>
    </location>
</feature>
<feature type="signal peptide" evidence="2">
    <location>
        <begin position="1"/>
        <end position="19"/>
    </location>
</feature>
<evidence type="ECO:0000313" key="4">
    <source>
        <dbReference type="Proteomes" id="UP000772434"/>
    </source>
</evidence>
<organism evidence="3 4">
    <name type="scientific">Rhodocollybia butyracea</name>
    <dbReference type="NCBI Taxonomy" id="206335"/>
    <lineage>
        <taxon>Eukaryota</taxon>
        <taxon>Fungi</taxon>
        <taxon>Dikarya</taxon>
        <taxon>Basidiomycota</taxon>
        <taxon>Agaricomycotina</taxon>
        <taxon>Agaricomycetes</taxon>
        <taxon>Agaricomycetidae</taxon>
        <taxon>Agaricales</taxon>
        <taxon>Marasmiineae</taxon>
        <taxon>Omphalotaceae</taxon>
        <taxon>Rhodocollybia</taxon>
    </lineage>
</organism>
<feature type="compositionally biased region" description="Low complexity" evidence="1">
    <location>
        <begin position="130"/>
        <end position="166"/>
    </location>
</feature>